<name>A0A4C1UUU9_EUMVA</name>
<proteinExistence type="predicted"/>
<evidence type="ECO:0000313" key="3">
    <source>
        <dbReference type="Proteomes" id="UP000299102"/>
    </source>
</evidence>
<evidence type="ECO:0000313" key="2">
    <source>
        <dbReference type="EMBL" id="GBP29797.1"/>
    </source>
</evidence>
<gene>
    <name evidence="2" type="ORF">EVAR_94637_1</name>
</gene>
<protein>
    <recommendedName>
        <fullName evidence="4">Histone-lysine N-methyltransferase SETMAR</fullName>
    </recommendedName>
</protein>
<accession>A0A4C1UUU9</accession>
<sequence>MEDFSRSGRLPACDIEITKEAIENQPSTGTRRLLASLGPSKDTVHRQLKSLDGRTTTAEMCSEQPIRIGRQCRILDRDVTGSIVSFHQIRLHAPKTTLSRRPGRRHRVGGGDRWQNTPTTPGPAWKA</sequence>
<dbReference type="AlphaFoldDB" id="A0A4C1UUU9"/>
<evidence type="ECO:0000256" key="1">
    <source>
        <dbReference type="SAM" id="MobiDB-lite"/>
    </source>
</evidence>
<comment type="caution">
    <text evidence="2">The sequence shown here is derived from an EMBL/GenBank/DDBJ whole genome shotgun (WGS) entry which is preliminary data.</text>
</comment>
<dbReference type="EMBL" id="BGZK01000224">
    <property type="protein sequence ID" value="GBP29797.1"/>
    <property type="molecule type" value="Genomic_DNA"/>
</dbReference>
<feature type="region of interest" description="Disordered" evidence="1">
    <location>
        <begin position="95"/>
        <end position="127"/>
    </location>
</feature>
<dbReference type="Proteomes" id="UP000299102">
    <property type="component" value="Unassembled WGS sequence"/>
</dbReference>
<organism evidence="2 3">
    <name type="scientific">Eumeta variegata</name>
    <name type="common">Bagworm moth</name>
    <name type="synonym">Eumeta japonica</name>
    <dbReference type="NCBI Taxonomy" id="151549"/>
    <lineage>
        <taxon>Eukaryota</taxon>
        <taxon>Metazoa</taxon>
        <taxon>Ecdysozoa</taxon>
        <taxon>Arthropoda</taxon>
        <taxon>Hexapoda</taxon>
        <taxon>Insecta</taxon>
        <taxon>Pterygota</taxon>
        <taxon>Neoptera</taxon>
        <taxon>Endopterygota</taxon>
        <taxon>Lepidoptera</taxon>
        <taxon>Glossata</taxon>
        <taxon>Ditrysia</taxon>
        <taxon>Tineoidea</taxon>
        <taxon>Psychidae</taxon>
        <taxon>Oiketicinae</taxon>
        <taxon>Eumeta</taxon>
    </lineage>
</organism>
<reference evidence="2 3" key="1">
    <citation type="journal article" date="2019" name="Commun. Biol.">
        <title>The bagworm genome reveals a unique fibroin gene that provides high tensile strength.</title>
        <authorList>
            <person name="Kono N."/>
            <person name="Nakamura H."/>
            <person name="Ohtoshi R."/>
            <person name="Tomita M."/>
            <person name="Numata K."/>
            <person name="Arakawa K."/>
        </authorList>
    </citation>
    <scope>NUCLEOTIDE SEQUENCE [LARGE SCALE GENOMIC DNA]</scope>
</reference>
<keyword evidence="3" id="KW-1185">Reference proteome</keyword>
<evidence type="ECO:0008006" key="4">
    <source>
        <dbReference type="Google" id="ProtNLM"/>
    </source>
</evidence>